<protein>
    <submittedName>
        <fullName evidence="1">Uncharacterized protein</fullName>
    </submittedName>
</protein>
<keyword evidence="2" id="KW-1185">Reference proteome</keyword>
<dbReference type="EMBL" id="QJTE01000002">
    <property type="protein sequence ID" value="PYE84603.1"/>
    <property type="molecule type" value="Genomic_DNA"/>
</dbReference>
<reference evidence="1 2" key="1">
    <citation type="submission" date="2018-06" db="EMBL/GenBank/DDBJ databases">
        <title>Genomic Encyclopedia of Type Strains, Phase III (KMG-III): the genomes of soil and plant-associated and newly described type strains.</title>
        <authorList>
            <person name="Whitman W."/>
        </authorList>
    </citation>
    <scope>NUCLEOTIDE SEQUENCE [LARGE SCALE GENOMIC DNA]</scope>
    <source>
        <strain evidence="1 2">CECT 9025</strain>
    </source>
</reference>
<proteinExistence type="predicted"/>
<dbReference type="InterPro" id="IPR046163">
    <property type="entry name" value="DUF6165"/>
</dbReference>
<dbReference type="AlphaFoldDB" id="A0A318SSC0"/>
<dbReference type="Pfam" id="PF19662">
    <property type="entry name" value="DUF6165"/>
    <property type="match status" value="1"/>
</dbReference>
<comment type="caution">
    <text evidence="1">The sequence shown here is derived from an EMBL/GenBank/DDBJ whole genome shotgun (WGS) entry which is preliminary data.</text>
</comment>
<evidence type="ECO:0000313" key="1">
    <source>
        <dbReference type="EMBL" id="PYE84603.1"/>
    </source>
</evidence>
<dbReference type="Proteomes" id="UP000248311">
    <property type="component" value="Unassembled WGS sequence"/>
</dbReference>
<accession>A0A318SSC0</accession>
<sequence length="135" mass="15367">MTEILAPISPGELLDKLTILRLKEERIAEPAKLAHVREERAALSDIARDAMPDSPEIRTLWDELYQINAILWQVEDDIRACEARQDFSETFVALARSVYRTNDRRAEIKRRINEALGSTLIEEKSYTDPDGEGAA</sequence>
<gene>
    <name evidence="1" type="ORF">DFP88_102404</name>
</gene>
<name>A0A318SSC0_9RHOB</name>
<dbReference type="OrthoDB" id="9155693at2"/>
<organism evidence="1 2">
    <name type="scientific">Pseudoroseicyclus aestuarii</name>
    <dbReference type="NCBI Taxonomy" id="1795041"/>
    <lineage>
        <taxon>Bacteria</taxon>
        <taxon>Pseudomonadati</taxon>
        <taxon>Pseudomonadota</taxon>
        <taxon>Alphaproteobacteria</taxon>
        <taxon>Rhodobacterales</taxon>
        <taxon>Paracoccaceae</taxon>
        <taxon>Pseudoroseicyclus</taxon>
    </lineage>
</organism>
<evidence type="ECO:0000313" key="2">
    <source>
        <dbReference type="Proteomes" id="UP000248311"/>
    </source>
</evidence>
<dbReference type="RefSeq" id="WP_110813684.1">
    <property type="nucleotide sequence ID" value="NZ_QJTE01000002.1"/>
</dbReference>